<dbReference type="InterPro" id="IPR021050">
    <property type="entry name" value="Cyt_c_oxidase_su4_actinobac"/>
</dbReference>
<evidence type="ECO:0000256" key="11">
    <source>
        <dbReference type="SAM" id="Phobius"/>
    </source>
</evidence>
<comment type="subcellular location">
    <subcellularLocation>
        <location evidence="2">Cell membrane</location>
        <topology evidence="2">Multi-pass membrane protein</topology>
    </subcellularLocation>
</comment>
<comment type="similarity">
    <text evidence="3 10">Belongs to the cytochrome c oxidase bacterial subunit CtaF family.</text>
</comment>
<gene>
    <name evidence="12" type="ORF">GCM10009838_06300</name>
</gene>
<evidence type="ECO:0000256" key="7">
    <source>
        <dbReference type="ARBA" id="ARBA00022989"/>
    </source>
</evidence>
<evidence type="ECO:0000256" key="8">
    <source>
        <dbReference type="ARBA" id="ARBA00023136"/>
    </source>
</evidence>
<keyword evidence="8 10" id="KW-0472">Membrane</keyword>
<evidence type="ECO:0000256" key="4">
    <source>
        <dbReference type="ARBA" id="ARBA00022475"/>
    </source>
</evidence>
<comment type="caution">
    <text evidence="12">The sequence shown here is derived from an EMBL/GenBank/DDBJ whole genome shotgun (WGS) entry which is preliminary data.</text>
</comment>
<keyword evidence="5 11" id="KW-0812">Transmembrane</keyword>
<accession>A0ABP5BZ24</accession>
<evidence type="ECO:0000256" key="3">
    <source>
        <dbReference type="ARBA" id="ARBA00006870"/>
    </source>
</evidence>
<keyword evidence="6 10" id="KW-1278">Translocase</keyword>
<evidence type="ECO:0000256" key="9">
    <source>
        <dbReference type="ARBA" id="ARBA00047816"/>
    </source>
</evidence>
<proteinExistence type="inferred from homology"/>
<sequence length="139" mass="15762">MKFEAKLFGFVAIFLMLDVPLYWWLSEDTVGTTALSMAFGLCALVWFYLYFTAIRIGPRPEDRDDAEISEMAGELGFFSPHSWWPLYTAGSAAIAFMGIIFGWWLLLVAVPFGAYSVIGLVFEYYRRENNRYGEAGAGH</sequence>
<reference evidence="13" key="1">
    <citation type="journal article" date="2019" name="Int. J. Syst. Evol. Microbiol.">
        <title>The Global Catalogue of Microorganisms (GCM) 10K type strain sequencing project: providing services to taxonomists for standard genome sequencing and annotation.</title>
        <authorList>
            <consortium name="The Broad Institute Genomics Platform"/>
            <consortium name="The Broad Institute Genome Sequencing Center for Infectious Disease"/>
            <person name="Wu L."/>
            <person name="Ma J."/>
        </authorList>
    </citation>
    <scope>NUCLEOTIDE SEQUENCE [LARGE SCALE GENOMIC DNA]</scope>
    <source>
        <strain evidence="13">JCM 16013</strain>
    </source>
</reference>
<dbReference type="Proteomes" id="UP001499854">
    <property type="component" value="Unassembled WGS sequence"/>
</dbReference>
<comment type="catalytic activity">
    <reaction evidence="9 10">
        <text>4 Fe(II)-[cytochrome c] + O2 + 8 H(+)(in) = 4 Fe(III)-[cytochrome c] + 2 H2O + 4 H(+)(out)</text>
        <dbReference type="Rhea" id="RHEA:11436"/>
        <dbReference type="Rhea" id="RHEA-COMP:10350"/>
        <dbReference type="Rhea" id="RHEA-COMP:14399"/>
        <dbReference type="ChEBI" id="CHEBI:15377"/>
        <dbReference type="ChEBI" id="CHEBI:15378"/>
        <dbReference type="ChEBI" id="CHEBI:15379"/>
        <dbReference type="ChEBI" id="CHEBI:29033"/>
        <dbReference type="ChEBI" id="CHEBI:29034"/>
        <dbReference type="EC" id="7.1.1.9"/>
    </reaction>
</comment>
<evidence type="ECO:0000256" key="5">
    <source>
        <dbReference type="ARBA" id="ARBA00022692"/>
    </source>
</evidence>
<evidence type="ECO:0000256" key="2">
    <source>
        <dbReference type="ARBA" id="ARBA00004651"/>
    </source>
</evidence>
<feature type="transmembrane region" description="Helical" evidence="11">
    <location>
        <begin position="103"/>
        <end position="122"/>
    </location>
</feature>
<keyword evidence="7 11" id="KW-1133">Transmembrane helix</keyword>
<dbReference type="PIRSF" id="PIRSF017385">
    <property type="entry name" value="CtaF"/>
    <property type="match status" value="1"/>
</dbReference>
<organism evidence="12 13">
    <name type="scientific">Catenulispora subtropica</name>
    <dbReference type="NCBI Taxonomy" id="450798"/>
    <lineage>
        <taxon>Bacteria</taxon>
        <taxon>Bacillati</taxon>
        <taxon>Actinomycetota</taxon>
        <taxon>Actinomycetes</taxon>
        <taxon>Catenulisporales</taxon>
        <taxon>Catenulisporaceae</taxon>
        <taxon>Catenulispora</taxon>
    </lineage>
</organism>
<dbReference type="Pfam" id="PF12270">
    <property type="entry name" value="Cyt_c_ox_IV"/>
    <property type="match status" value="1"/>
</dbReference>
<name>A0ABP5BZ24_9ACTN</name>
<keyword evidence="13" id="KW-1185">Reference proteome</keyword>
<evidence type="ECO:0000256" key="1">
    <source>
        <dbReference type="ARBA" id="ARBA00002536"/>
    </source>
</evidence>
<dbReference type="RefSeq" id="WP_344655352.1">
    <property type="nucleotide sequence ID" value="NZ_BAAAQM010000002.1"/>
</dbReference>
<evidence type="ECO:0000256" key="6">
    <source>
        <dbReference type="ARBA" id="ARBA00022967"/>
    </source>
</evidence>
<comment type="function">
    <text evidence="1 10">Part of cytochrome c oxidase, its function is unknown.</text>
</comment>
<comment type="subunit">
    <text evidence="10">Associates with subunits I, II and III to form cytochrome c oxidase.</text>
</comment>
<evidence type="ECO:0000313" key="13">
    <source>
        <dbReference type="Proteomes" id="UP001499854"/>
    </source>
</evidence>
<dbReference type="EMBL" id="BAAAQM010000002">
    <property type="protein sequence ID" value="GAA1953712.1"/>
    <property type="molecule type" value="Genomic_DNA"/>
</dbReference>
<feature type="transmembrane region" description="Helical" evidence="11">
    <location>
        <begin position="31"/>
        <end position="54"/>
    </location>
</feature>
<evidence type="ECO:0000256" key="10">
    <source>
        <dbReference type="PIRNR" id="PIRNR017385"/>
    </source>
</evidence>
<evidence type="ECO:0000313" key="12">
    <source>
        <dbReference type="EMBL" id="GAA1953712.1"/>
    </source>
</evidence>
<keyword evidence="4 10" id="KW-1003">Cell membrane</keyword>
<dbReference type="EC" id="7.1.1.9" evidence="10"/>
<protein>
    <recommendedName>
        <fullName evidence="10">Cytochrome c oxidase polypeptide 4</fullName>
        <ecNumber evidence="10">7.1.1.9</ecNumber>
    </recommendedName>
    <alternativeName>
        <fullName evidence="10">Cytochrome aa3 subunit 4</fullName>
    </alternativeName>
    <alternativeName>
        <fullName evidence="10">Cytochrome c oxidase polypeptide IV</fullName>
    </alternativeName>
</protein>
<feature type="transmembrane region" description="Helical" evidence="11">
    <location>
        <begin position="75"/>
        <end position="97"/>
    </location>
</feature>
<feature type="transmembrane region" description="Helical" evidence="11">
    <location>
        <begin position="7"/>
        <end position="25"/>
    </location>
</feature>